<reference evidence="9 10" key="1">
    <citation type="submission" date="2021-01" db="EMBL/GenBank/DDBJ databases">
        <title>Cercospora kikuchii MAFF 305040 whole genome shotgun sequence.</title>
        <authorList>
            <person name="Kashiwa T."/>
            <person name="Suzuki T."/>
        </authorList>
    </citation>
    <scope>NUCLEOTIDE SEQUENCE [LARGE SCALE GENOMIC DNA]</scope>
    <source>
        <strain evidence="9 10">MAFF 305040</strain>
    </source>
</reference>
<dbReference type="Pfam" id="PF08600">
    <property type="entry name" value="NuBaID_C"/>
    <property type="match status" value="1"/>
</dbReference>
<keyword evidence="5" id="KW-0539">Nucleus</keyword>
<dbReference type="OrthoDB" id="2592092at2759"/>
<evidence type="ECO:0000259" key="7">
    <source>
        <dbReference type="Pfam" id="PF07967"/>
    </source>
</evidence>
<feature type="domain" description="NuBaID C-terminal" evidence="8">
    <location>
        <begin position="291"/>
        <end position="371"/>
    </location>
</feature>
<comment type="subcellular location">
    <subcellularLocation>
        <location evidence="1">Nucleus</location>
    </subcellularLocation>
</comment>
<gene>
    <name evidence="9" type="ORF">CKM354_000271200</name>
</gene>
<protein>
    <recommendedName>
        <fullName evidence="11">Zf-C3HC-domain-containing protein</fullName>
    </recommendedName>
</protein>
<feature type="region of interest" description="Disordered" evidence="6">
    <location>
        <begin position="164"/>
        <end position="184"/>
    </location>
</feature>
<evidence type="ECO:0000259" key="8">
    <source>
        <dbReference type="Pfam" id="PF08600"/>
    </source>
</evidence>
<feature type="compositionally biased region" description="Basic and acidic residues" evidence="6">
    <location>
        <begin position="422"/>
        <end position="437"/>
    </location>
</feature>
<dbReference type="EMBL" id="BOLY01000002">
    <property type="protein sequence ID" value="GIZ39325.1"/>
    <property type="molecule type" value="Genomic_DNA"/>
</dbReference>
<evidence type="ECO:0000256" key="2">
    <source>
        <dbReference type="ARBA" id="ARBA00022723"/>
    </source>
</evidence>
<feature type="region of interest" description="Disordered" evidence="6">
    <location>
        <begin position="23"/>
        <end position="99"/>
    </location>
</feature>
<proteinExistence type="predicted"/>
<feature type="compositionally biased region" description="Low complexity" evidence="6">
    <location>
        <begin position="31"/>
        <end position="47"/>
    </location>
</feature>
<keyword evidence="10" id="KW-1185">Reference proteome</keyword>
<evidence type="ECO:0000256" key="1">
    <source>
        <dbReference type="ARBA" id="ARBA00004123"/>
    </source>
</evidence>
<accession>A0A9P3CG67</accession>
<dbReference type="InterPro" id="IPR012935">
    <property type="entry name" value="NuBaID_N"/>
</dbReference>
<feature type="compositionally biased region" description="Polar residues" evidence="6">
    <location>
        <begin position="61"/>
        <end position="81"/>
    </location>
</feature>
<evidence type="ECO:0000256" key="4">
    <source>
        <dbReference type="ARBA" id="ARBA00022833"/>
    </source>
</evidence>
<evidence type="ECO:0000256" key="6">
    <source>
        <dbReference type="SAM" id="MobiDB-lite"/>
    </source>
</evidence>
<evidence type="ECO:0000256" key="3">
    <source>
        <dbReference type="ARBA" id="ARBA00022771"/>
    </source>
</evidence>
<evidence type="ECO:0008006" key="11">
    <source>
        <dbReference type="Google" id="ProtNLM"/>
    </source>
</evidence>
<dbReference type="Proteomes" id="UP000825890">
    <property type="component" value="Unassembled WGS sequence"/>
</dbReference>
<feature type="domain" description="C3HC-type" evidence="7">
    <location>
        <begin position="103"/>
        <end position="251"/>
    </location>
</feature>
<dbReference type="RefSeq" id="XP_044653812.1">
    <property type="nucleotide sequence ID" value="XM_044797877.1"/>
</dbReference>
<comment type="caution">
    <text evidence="9">The sequence shown here is derived from an EMBL/GenBank/DDBJ whole genome shotgun (WGS) entry which is preliminary data.</text>
</comment>
<dbReference type="GO" id="GO:0005634">
    <property type="term" value="C:nucleus"/>
    <property type="evidence" value="ECO:0007669"/>
    <property type="project" value="UniProtKB-SubCell"/>
</dbReference>
<feature type="compositionally biased region" description="Acidic residues" evidence="6">
    <location>
        <begin position="172"/>
        <end position="184"/>
    </location>
</feature>
<organism evidence="9 10">
    <name type="scientific">Cercospora kikuchii</name>
    <dbReference type="NCBI Taxonomy" id="84275"/>
    <lineage>
        <taxon>Eukaryota</taxon>
        <taxon>Fungi</taxon>
        <taxon>Dikarya</taxon>
        <taxon>Ascomycota</taxon>
        <taxon>Pezizomycotina</taxon>
        <taxon>Dothideomycetes</taxon>
        <taxon>Dothideomycetidae</taxon>
        <taxon>Mycosphaerellales</taxon>
        <taxon>Mycosphaerellaceae</taxon>
        <taxon>Cercospora</taxon>
    </lineage>
</organism>
<name>A0A9P3CG67_9PEZI</name>
<dbReference type="AlphaFoldDB" id="A0A9P3CG67"/>
<feature type="region of interest" description="Disordered" evidence="6">
    <location>
        <begin position="396"/>
        <end position="439"/>
    </location>
</feature>
<keyword evidence="2" id="KW-0479">Metal-binding</keyword>
<dbReference type="GO" id="GO:0008270">
    <property type="term" value="F:zinc ion binding"/>
    <property type="evidence" value="ECO:0007669"/>
    <property type="project" value="UniProtKB-KW"/>
</dbReference>
<dbReference type="InterPro" id="IPR013909">
    <property type="entry name" value="NuBaID_C"/>
</dbReference>
<dbReference type="Pfam" id="PF07967">
    <property type="entry name" value="zf-C3HC"/>
    <property type="match status" value="1"/>
</dbReference>
<dbReference type="PANTHER" id="PTHR15835:SF6">
    <property type="entry name" value="ZINC FINGER C3HC-TYPE PROTEIN 1"/>
    <property type="match status" value="1"/>
</dbReference>
<evidence type="ECO:0000313" key="10">
    <source>
        <dbReference type="Proteomes" id="UP000825890"/>
    </source>
</evidence>
<keyword evidence="4" id="KW-0862">Zinc</keyword>
<sequence length="460" mass="51542">MPEAIATTKRKFYKALDALTNPTPAAASHDAASTTNNKRSSAAAAAFDDARERARKRLRHSTSTTSLNDITATVSVSSRSHPSPLKLQPKSSVEPKALPNYSPWSQETFLARLKTYSSVSTWHPKPDPISEVEWAKRGWVCVDVNTVACRGGCERRVVVSLDTSARPLQNTEENEPNNEAAEDEDEVAAALEEALAERYKDEIINGHSSSCMWYKAGCKDDIYRLPVVRSSIWQPELSQRFRSLLRMSSSIDEIRTRALETSTSPPEKLLKELPRDIVDPADTTHRCSAKALQIALHGWRGAPESGNDLLYCDACFQRVGLWMYQPEYIASRRRPSTTDEEADDARVDLVEMHRDHCPWRNAEMQKATGSLAGLNAAEILYRVVATACRDHRRRSHEPLPIVGASEQDQEADDLSTEAPTLTREEVAKQDKERESRMRKLKNLFNIKRKSISALPARSTT</sequence>
<keyword evidence="3" id="KW-0863">Zinc-finger</keyword>
<dbReference type="GeneID" id="68288287"/>
<dbReference type="PANTHER" id="PTHR15835">
    <property type="entry name" value="NUCLEAR-INTERACTING PARTNER OF ALK"/>
    <property type="match status" value="1"/>
</dbReference>
<evidence type="ECO:0000256" key="5">
    <source>
        <dbReference type="ARBA" id="ARBA00023242"/>
    </source>
</evidence>
<evidence type="ECO:0000313" key="9">
    <source>
        <dbReference type="EMBL" id="GIZ39325.1"/>
    </source>
</evidence>